<evidence type="ECO:0000256" key="3">
    <source>
        <dbReference type="SAM" id="MobiDB-lite"/>
    </source>
</evidence>
<dbReference type="SUPFAM" id="SSF49309">
    <property type="entry name" value="Transglutaminase, two C-terminal domains"/>
    <property type="match status" value="2"/>
</dbReference>
<dbReference type="PANTHER" id="PTHR11590">
    <property type="entry name" value="PROTEIN-GLUTAMINE GAMMA-GLUTAMYLTRANSFERASE"/>
    <property type="match status" value="1"/>
</dbReference>
<dbReference type="SMART" id="SM00460">
    <property type="entry name" value="TGc"/>
    <property type="match status" value="1"/>
</dbReference>
<evidence type="ECO:0000259" key="4">
    <source>
        <dbReference type="SMART" id="SM00460"/>
    </source>
</evidence>
<dbReference type="Gene3D" id="3.90.260.10">
    <property type="entry name" value="Transglutaminase-like"/>
    <property type="match status" value="1"/>
</dbReference>
<feature type="compositionally biased region" description="Acidic residues" evidence="3">
    <location>
        <begin position="32"/>
        <end position="42"/>
    </location>
</feature>
<feature type="active site" evidence="2">
    <location>
        <position position="376"/>
    </location>
</feature>
<feature type="active site" evidence="2">
    <location>
        <position position="318"/>
    </location>
</feature>
<dbReference type="GO" id="GO:0072378">
    <property type="term" value="P:blood coagulation, fibrin clot formation"/>
    <property type="evidence" value="ECO:0007669"/>
    <property type="project" value="TreeGrafter"/>
</dbReference>
<dbReference type="InterPro" id="IPR050779">
    <property type="entry name" value="Transglutaminase"/>
</dbReference>
<gene>
    <name evidence="5" type="primary">LOC115537605</name>
</gene>
<dbReference type="OMA" id="YEYQTQL"/>
<dbReference type="GeneTree" id="ENSGT01050000244939"/>
<dbReference type="Gene3D" id="2.60.40.10">
    <property type="entry name" value="Immunoglobulins"/>
    <property type="match status" value="3"/>
</dbReference>
<dbReference type="GO" id="GO:0003810">
    <property type="term" value="F:protein-glutamine gamma-glutamyltransferase activity"/>
    <property type="evidence" value="ECO:0007669"/>
    <property type="project" value="InterPro"/>
</dbReference>
<sequence>MSDQSYTGRYNKRFATSNLGHLEDDEPKFVAFDDDDEDDEDTGATADPRAYGDPLDVYSVDMLVAQNNQNHYTGSFKAPAGQPMPLVVRRGEPFKMRITFSRLIGPDDFQIEFRIGSGNVMMVNFGTRDRGSSWSGRIEDSSTPDCLVTVTPSADAIVGKFRTYVGVLGSGGINYTRGDNTDFYLLFNPWCPADTVFLANPAEREEYILNEYGLICLGTAGAYSMRPWLYAQFDEGILDTCIEILDRCRMRISDRGNAIKVTRQASEIINAQDNDNGVLEGNWGKTFPAGTSPLKWTGSNAILKQYIQTGVTVRYGQCWVFAAVLNTFFRCMGLPSRVISNFNSAHDNDGNVKTDLLYKPGGTPHPRTRDSIWNFHCWNEVWMTRPDLPAGLGGWQCVDSTPQENSDGYYRCGPASVAAVKEGHVYYPYDTPFVFAEVNSDVIHKTVDKYGGEKVFLVEKDRVGLALLTKAVGSNAIDNITHTYKHPEGSALDEQAMNEAESHGLSRDHSETGAAVLVLTINTEQSVLKGDDVDLELVFTNQGDAAAVFTGSLKGSVIFYTGVAYSSFYKQRFQVTISPGGVETRMVKVSGDQYMRYLGNQSSLLFTLTGKSGGASLSARTVVTLATQTLLFKIGGIAEYGQGMSVEVSFANPYGYKLTNVGIGMEGSGLFSYQSNNIGSVEAYGTMTWKVYFKPWSTGTRYIIALMNCEELPEVWGMDSIYINPPRMAGA</sequence>
<reference evidence="5" key="1">
    <citation type="submission" date="2025-08" db="UniProtKB">
        <authorList>
            <consortium name="Ensembl"/>
        </authorList>
    </citation>
    <scope>IDENTIFICATION</scope>
</reference>
<dbReference type="PANTHER" id="PTHR11590:SF42">
    <property type="entry name" value="COAGULATION FACTOR XIII A CHAIN"/>
    <property type="match status" value="1"/>
</dbReference>
<dbReference type="AlphaFoldDB" id="A0A8C5BXG9"/>
<dbReference type="Ensembl" id="ENSGMOT00000037777.1">
    <property type="protein sequence ID" value="ENSGMOP00000052445.1"/>
    <property type="gene ID" value="ENSGMOG00000025187.1"/>
</dbReference>
<feature type="region of interest" description="Disordered" evidence="3">
    <location>
        <begin position="25"/>
        <end position="51"/>
    </location>
</feature>
<dbReference type="RefSeq" id="XP_030205486.1">
    <property type="nucleotide sequence ID" value="XM_030349626.1"/>
</dbReference>
<dbReference type="Pfam" id="PF00868">
    <property type="entry name" value="Transglut_N"/>
    <property type="match status" value="1"/>
</dbReference>
<dbReference type="InterPro" id="IPR036238">
    <property type="entry name" value="Transglutaminase_C_sf"/>
</dbReference>
<protein>
    <submittedName>
        <fullName evidence="5">Coagulation factor XIII A chain-like</fullName>
    </submittedName>
</protein>
<accession>A0A8C5BXG9</accession>
<dbReference type="InterPro" id="IPR014756">
    <property type="entry name" value="Ig_E-set"/>
</dbReference>
<dbReference type="InterPro" id="IPR001102">
    <property type="entry name" value="Transglutaminase_N"/>
</dbReference>
<evidence type="ECO:0000256" key="1">
    <source>
        <dbReference type="ARBA" id="ARBA00005968"/>
    </source>
</evidence>
<dbReference type="SUPFAM" id="SSF81296">
    <property type="entry name" value="E set domains"/>
    <property type="match status" value="1"/>
</dbReference>
<dbReference type="PIRSF" id="PIRSF000459">
    <property type="entry name" value="TGM_EBP42"/>
    <property type="match status" value="1"/>
</dbReference>
<evidence type="ECO:0000256" key="2">
    <source>
        <dbReference type="PIRSR" id="PIRSR000459-1"/>
    </source>
</evidence>
<feature type="active site" evidence="2">
    <location>
        <position position="399"/>
    </location>
</feature>
<dbReference type="OrthoDB" id="437511at2759"/>
<dbReference type="InterPro" id="IPR023608">
    <property type="entry name" value="Transglutaminase_animal"/>
</dbReference>
<dbReference type="InterPro" id="IPR038765">
    <property type="entry name" value="Papain-like_cys_pep_sf"/>
</dbReference>
<dbReference type="GeneID" id="115537605"/>
<dbReference type="InterPro" id="IPR036985">
    <property type="entry name" value="Transglutaminase-like_sf"/>
</dbReference>
<organism evidence="5 6">
    <name type="scientific">Gadus morhua</name>
    <name type="common">Atlantic cod</name>
    <dbReference type="NCBI Taxonomy" id="8049"/>
    <lineage>
        <taxon>Eukaryota</taxon>
        <taxon>Metazoa</taxon>
        <taxon>Chordata</taxon>
        <taxon>Craniata</taxon>
        <taxon>Vertebrata</taxon>
        <taxon>Euteleostomi</taxon>
        <taxon>Actinopterygii</taxon>
        <taxon>Neopterygii</taxon>
        <taxon>Teleostei</taxon>
        <taxon>Neoteleostei</taxon>
        <taxon>Acanthomorphata</taxon>
        <taxon>Zeiogadaria</taxon>
        <taxon>Gadariae</taxon>
        <taxon>Gadiformes</taxon>
        <taxon>Gadoidei</taxon>
        <taxon>Gadidae</taxon>
        <taxon>Gadus</taxon>
    </lineage>
</organism>
<dbReference type="InterPro" id="IPR013783">
    <property type="entry name" value="Ig-like_fold"/>
</dbReference>
<dbReference type="Proteomes" id="UP000694546">
    <property type="component" value="Chromosome 23"/>
</dbReference>
<feature type="domain" description="Transglutaminase-like" evidence="4">
    <location>
        <begin position="310"/>
        <end position="402"/>
    </location>
</feature>
<dbReference type="GO" id="GO:0007399">
    <property type="term" value="P:nervous system development"/>
    <property type="evidence" value="ECO:0007669"/>
    <property type="project" value="UniProtKB-ARBA"/>
</dbReference>
<reference evidence="5" key="2">
    <citation type="submission" date="2025-09" db="UniProtKB">
        <authorList>
            <consortium name="Ensembl"/>
        </authorList>
    </citation>
    <scope>IDENTIFICATION</scope>
</reference>
<name>A0A8C5BXG9_GADMO</name>
<proteinExistence type="inferred from homology"/>
<keyword evidence="6" id="KW-1185">Reference proteome</keyword>
<comment type="similarity">
    <text evidence="1">Belongs to the transglutaminase superfamily. Transglutaminase family.</text>
</comment>
<dbReference type="InterPro" id="IPR002931">
    <property type="entry name" value="Transglutaminase-like"/>
</dbReference>
<evidence type="ECO:0000313" key="5">
    <source>
        <dbReference type="Ensembl" id="ENSGMOP00000052445.1"/>
    </source>
</evidence>
<dbReference type="SUPFAM" id="SSF54001">
    <property type="entry name" value="Cysteine proteinases"/>
    <property type="match status" value="1"/>
</dbReference>
<dbReference type="Pfam" id="PF01841">
    <property type="entry name" value="Transglut_core"/>
    <property type="match status" value="1"/>
</dbReference>
<evidence type="ECO:0000313" key="6">
    <source>
        <dbReference type="Proteomes" id="UP000694546"/>
    </source>
</evidence>